<evidence type="ECO:0000256" key="1">
    <source>
        <dbReference type="ARBA" id="ARBA00004167"/>
    </source>
</evidence>
<keyword evidence="4" id="KW-1003">Cell membrane</keyword>
<dbReference type="GO" id="GO:0030246">
    <property type="term" value="F:carbohydrate binding"/>
    <property type="evidence" value="ECO:0007669"/>
    <property type="project" value="UniProtKB-KW"/>
</dbReference>
<evidence type="ECO:0000256" key="5">
    <source>
        <dbReference type="ARBA" id="ARBA00022734"/>
    </source>
</evidence>
<keyword evidence="10" id="KW-1185">Reference proteome</keyword>
<dbReference type="AlphaFoldDB" id="A0A318T0W3"/>
<evidence type="ECO:0000256" key="4">
    <source>
        <dbReference type="ARBA" id="ARBA00022475"/>
    </source>
</evidence>
<feature type="signal peptide" evidence="8">
    <location>
        <begin position="1"/>
        <end position="26"/>
    </location>
</feature>
<protein>
    <recommendedName>
        <fullName evidence="3">Lectin-like protein BA14k</fullName>
    </recommendedName>
</protein>
<evidence type="ECO:0000313" key="9">
    <source>
        <dbReference type="EMBL" id="PYE87362.1"/>
    </source>
</evidence>
<comment type="function">
    <text evidence="6">Has immunoglobulin-binding and hemagglutination properties, and can bind to mannose. Essential for virulence. May be involved in LPS biosynthesis or polysaccharide transport.</text>
</comment>
<gene>
    <name evidence="9" type="ORF">C7477_11497</name>
</gene>
<name>A0A318T0W3_9HYPH</name>
<dbReference type="OrthoDB" id="7889197at2"/>
<evidence type="ECO:0000256" key="8">
    <source>
        <dbReference type="SAM" id="SignalP"/>
    </source>
</evidence>
<dbReference type="RefSeq" id="WP_110752662.1">
    <property type="nucleotide sequence ID" value="NZ_QJTF01000014.1"/>
</dbReference>
<proteinExistence type="inferred from homology"/>
<dbReference type="GO" id="GO:0016020">
    <property type="term" value="C:membrane"/>
    <property type="evidence" value="ECO:0007669"/>
    <property type="project" value="UniProtKB-SubCell"/>
</dbReference>
<evidence type="ECO:0000256" key="6">
    <source>
        <dbReference type="ARBA" id="ARBA00025321"/>
    </source>
</evidence>
<reference evidence="9 10" key="1">
    <citation type="submission" date="2018-06" db="EMBL/GenBank/DDBJ databases">
        <title>Genomic Encyclopedia of Type Strains, Phase III (KMG-III): the genomes of soil and plant-associated and newly described type strains.</title>
        <authorList>
            <person name="Whitman W."/>
        </authorList>
    </citation>
    <scope>NUCLEOTIDE SEQUENCE [LARGE SCALE GENOMIC DNA]</scope>
    <source>
        <strain evidence="9 10">ORS 1419</strain>
    </source>
</reference>
<keyword evidence="7" id="KW-0812">Transmembrane</keyword>
<evidence type="ECO:0000313" key="10">
    <source>
        <dbReference type="Proteomes" id="UP000247454"/>
    </source>
</evidence>
<keyword evidence="7" id="KW-0472">Membrane</keyword>
<organism evidence="9 10">
    <name type="scientific">Phyllobacterium leguminum</name>
    <dbReference type="NCBI Taxonomy" id="314237"/>
    <lineage>
        <taxon>Bacteria</taxon>
        <taxon>Pseudomonadati</taxon>
        <taxon>Pseudomonadota</taxon>
        <taxon>Alphaproteobacteria</taxon>
        <taxon>Hyphomicrobiales</taxon>
        <taxon>Phyllobacteriaceae</taxon>
        <taxon>Phyllobacterium</taxon>
    </lineage>
</organism>
<keyword evidence="5" id="KW-0430">Lectin</keyword>
<dbReference type="Proteomes" id="UP000247454">
    <property type="component" value="Unassembled WGS sequence"/>
</dbReference>
<comment type="similarity">
    <text evidence="2">Belongs to the BA14k family.</text>
</comment>
<feature type="transmembrane region" description="Helical" evidence="7">
    <location>
        <begin position="66"/>
        <end position="84"/>
    </location>
</feature>
<accession>A0A318T0W3</accession>
<keyword evidence="7" id="KW-1133">Transmembrane helix</keyword>
<dbReference type="InterPro" id="IPR012413">
    <property type="entry name" value="BA14K"/>
</dbReference>
<feature type="chain" id="PRO_5016459926" description="Lectin-like protein BA14k" evidence="8">
    <location>
        <begin position="27"/>
        <end position="166"/>
    </location>
</feature>
<dbReference type="Pfam" id="PF07886">
    <property type="entry name" value="BA14K"/>
    <property type="match status" value="1"/>
</dbReference>
<evidence type="ECO:0000256" key="7">
    <source>
        <dbReference type="SAM" id="Phobius"/>
    </source>
</evidence>
<keyword evidence="8" id="KW-0732">Signal</keyword>
<evidence type="ECO:0000256" key="2">
    <source>
        <dbReference type="ARBA" id="ARBA00010270"/>
    </source>
</evidence>
<sequence>MNRFVKAAVLAMASAAVVVAPLSISAASAHGWYGGWGGPGPYWGGPRWGGPGPYWGGYRHHDHRDAWAAGAIGLAAGAILGGALSQPTYAAPYAPAPVIYQQPPVVYYPPVQTRTRVVTRYVTYQGNYQPWTRGWYSYCSSRYRSFNPRTGTFVGYDGQSHFCTAN</sequence>
<evidence type="ECO:0000256" key="3">
    <source>
        <dbReference type="ARBA" id="ARBA00020552"/>
    </source>
</evidence>
<comment type="caution">
    <text evidence="9">The sequence shown here is derived from an EMBL/GenBank/DDBJ whole genome shotgun (WGS) entry which is preliminary data.</text>
</comment>
<comment type="subcellular location">
    <subcellularLocation>
        <location evidence="1">Membrane</location>
        <topology evidence="1">Single-pass membrane protein</topology>
    </subcellularLocation>
</comment>
<dbReference type="EMBL" id="QJTF01000014">
    <property type="protein sequence ID" value="PYE87362.1"/>
    <property type="molecule type" value="Genomic_DNA"/>
</dbReference>